<name>A0AAD9ULU0_RIDPI</name>
<proteinExistence type="predicted"/>
<evidence type="ECO:0000313" key="1">
    <source>
        <dbReference type="EMBL" id="KAK2194007.1"/>
    </source>
</evidence>
<dbReference type="AlphaFoldDB" id="A0AAD9ULU0"/>
<accession>A0AAD9ULU0</accession>
<gene>
    <name evidence="1" type="ORF">NP493_3g02064</name>
</gene>
<dbReference type="Proteomes" id="UP001209878">
    <property type="component" value="Unassembled WGS sequence"/>
</dbReference>
<comment type="caution">
    <text evidence="1">The sequence shown here is derived from an EMBL/GenBank/DDBJ whole genome shotgun (WGS) entry which is preliminary data.</text>
</comment>
<evidence type="ECO:0000313" key="2">
    <source>
        <dbReference type="Proteomes" id="UP001209878"/>
    </source>
</evidence>
<protein>
    <submittedName>
        <fullName evidence="1">Uncharacterized protein</fullName>
    </submittedName>
</protein>
<sequence length="113" mass="11961">MTSLEVLITTNTSCHVVFGLRQVRYDQSFGGSSRRSPAAIYAWACSRLTLKARRAAATALTSTSEADSCSTATVCQVTAVGLTCDRWFSGVVTVFVGKVHVAYDVAVDSATSS</sequence>
<keyword evidence="2" id="KW-1185">Reference proteome</keyword>
<reference evidence="1" key="1">
    <citation type="journal article" date="2023" name="Mol. Biol. Evol.">
        <title>Third-Generation Sequencing Reveals the Adaptive Role of the Epigenome in Three Deep-Sea Polychaetes.</title>
        <authorList>
            <person name="Perez M."/>
            <person name="Aroh O."/>
            <person name="Sun Y."/>
            <person name="Lan Y."/>
            <person name="Juniper S.K."/>
            <person name="Young C.R."/>
            <person name="Angers B."/>
            <person name="Qian P.Y."/>
        </authorList>
    </citation>
    <scope>NUCLEOTIDE SEQUENCE</scope>
    <source>
        <strain evidence="1">R07B-5</strain>
    </source>
</reference>
<organism evidence="1 2">
    <name type="scientific">Ridgeia piscesae</name>
    <name type="common">Tubeworm</name>
    <dbReference type="NCBI Taxonomy" id="27915"/>
    <lineage>
        <taxon>Eukaryota</taxon>
        <taxon>Metazoa</taxon>
        <taxon>Spiralia</taxon>
        <taxon>Lophotrochozoa</taxon>
        <taxon>Annelida</taxon>
        <taxon>Polychaeta</taxon>
        <taxon>Sedentaria</taxon>
        <taxon>Canalipalpata</taxon>
        <taxon>Sabellida</taxon>
        <taxon>Siboglinidae</taxon>
        <taxon>Ridgeia</taxon>
    </lineage>
</organism>
<dbReference type="EMBL" id="JAODUO010000003">
    <property type="protein sequence ID" value="KAK2194007.1"/>
    <property type="molecule type" value="Genomic_DNA"/>
</dbReference>